<protein>
    <recommendedName>
        <fullName evidence="10">RING-type domain-containing protein</fullName>
    </recommendedName>
</protein>
<evidence type="ECO:0000256" key="8">
    <source>
        <dbReference type="PROSITE-ProRule" id="PRU00175"/>
    </source>
</evidence>
<name>A0A835PMN7_VANPL</name>
<evidence type="ECO:0000256" key="5">
    <source>
        <dbReference type="ARBA" id="ARBA00022833"/>
    </source>
</evidence>
<dbReference type="InterPro" id="IPR001841">
    <property type="entry name" value="Znf_RING"/>
</dbReference>
<keyword evidence="6 9" id="KW-1133">Transmembrane helix</keyword>
<dbReference type="EMBL" id="JADCNL010000014">
    <property type="protein sequence ID" value="KAG0452952.1"/>
    <property type="molecule type" value="Genomic_DNA"/>
</dbReference>
<gene>
    <name evidence="11" type="ORF">HPP92_025616</name>
</gene>
<evidence type="ECO:0000256" key="2">
    <source>
        <dbReference type="ARBA" id="ARBA00022692"/>
    </source>
</evidence>
<feature type="transmembrane region" description="Helical" evidence="9">
    <location>
        <begin position="42"/>
        <end position="68"/>
    </location>
</feature>
<dbReference type="Gene3D" id="3.30.40.10">
    <property type="entry name" value="Zinc/RING finger domain, C3HC4 (zinc finger)"/>
    <property type="match status" value="1"/>
</dbReference>
<evidence type="ECO:0000256" key="9">
    <source>
        <dbReference type="SAM" id="Phobius"/>
    </source>
</evidence>
<keyword evidence="4 8" id="KW-0863">Zinc-finger</keyword>
<dbReference type="Proteomes" id="UP000636800">
    <property type="component" value="Unassembled WGS sequence"/>
</dbReference>
<keyword evidence="7 9" id="KW-0472">Membrane</keyword>
<dbReference type="GO" id="GO:0016020">
    <property type="term" value="C:membrane"/>
    <property type="evidence" value="ECO:0007669"/>
    <property type="project" value="UniProtKB-SubCell"/>
</dbReference>
<dbReference type="GO" id="GO:0008270">
    <property type="term" value="F:zinc ion binding"/>
    <property type="evidence" value="ECO:0007669"/>
    <property type="project" value="UniProtKB-KW"/>
</dbReference>
<dbReference type="PANTHER" id="PTHR46539:SF9">
    <property type="entry name" value="RING-H2 FINGER PROTEIN ATL56"/>
    <property type="match status" value="1"/>
</dbReference>
<accession>A0A835PMN7</accession>
<dbReference type="PROSITE" id="PS50089">
    <property type="entry name" value="ZF_RING_2"/>
    <property type="match status" value="1"/>
</dbReference>
<dbReference type="AlphaFoldDB" id="A0A835PMN7"/>
<evidence type="ECO:0000259" key="10">
    <source>
        <dbReference type="PROSITE" id="PS50089"/>
    </source>
</evidence>
<feature type="domain" description="RING-type" evidence="10">
    <location>
        <begin position="120"/>
        <end position="162"/>
    </location>
</feature>
<dbReference type="SMART" id="SM00184">
    <property type="entry name" value="RING"/>
    <property type="match status" value="1"/>
</dbReference>
<dbReference type="CDD" id="cd16454">
    <property type="entry name" value="RING-H2_PA-TM-RING"/>
    <property type="match status" value="1"/>
</dbReference>
<evidence type="ECO:0000256" key="6">
    <source>
        <dbReference type="ARBA" id="ARBA00022989"/>
    </source>
</evidence>
<evidence type="ECO:0000256" key="4">
    <source>
        <dbReference type="ARBA" id="ARBA00022771"/>
    </source>
</evidence>
<sequence length="182" mass="20100">MTSEDGDDAMALANSRPITVSSFPAAKPEGGARLLSFLLRGIVMAVALALFFVLAGIAVFILLLLFVLGRVLRRRRRLFHAMVRPLPAESCGLSQEELQCLPCFCFSGRQEAIEMFQCECAVCLDVFREGEWCRAIPGCNHVFHALCVDRWLEKSQFCPICRGSAVLVTKDLTSLDGSLGWI</sequence>
<dbReference type="InterPro" id="IPR013083">
    <property type="entry name" value="Znf_RING/FYVE/PHD"/>
</dbReference>
<evidence type="ECO:0000256" key="1">
    <source>
        <dbReference type="ARBA" id="ARBA00004370"/>
    </source>
</evidence>
<dbReference type="SUPFAM" id="SSF57850">
    <property type="entry name" value="RING/U-box"/>
    <property type="match status" value="1"/>
</dbReference>
<keyword evidence="2 9" id="KW-0812">Transmembrane</keyword>
<evidence type="ECO:0000313" key="12">
    <source>
        <dbReference type="Proteomes" id="UP000636800"/>
    </source>
</evidence>
<proteinExistence type="predicted"/>
<comment type="caution">
    <text evidence="11">The sequence shown here is derived from an EMBL/GenBank/DDBJ whole genome shotgun (WGS) entry which is preliminary data.</text>
</comment>
<dbReference type="OrthoDB" id="76412at2759"/>
<organism evidence="11 12">
    <name type="scientific">Vanilla planifolia</name>
    <name type="common">Vanilla</name>
    <dbReference type="NCBI Taxonomy" id="51239"/>
    <lineage>
        <taxon>Eukaryota</taxon>
        <taxon>Viridiplantae</taxon>
        <taxon>Streptophyta</taxon>
        <taxon>Embryophyta</taxon>
        <taxon>Tracheophyta</taxon>
        <taxon>Spermatophyta</taxon>
        <taxon>Magnoliopsida</taxon>
        <taxon>Liliopsida</taxon>
        <taxon>Asparagales</taxon>
        <taxon>Orchidaceae</taxon>
        <taxon>Vanilloideae</taxon>
        <taxon>Vanilleae</taxon>
        <taxon>Vanilla</taxon>
    </lineage>
</organism>
<evidence type="ECO:0000256" key="7">
    <source>
        <dbReference type="ARBA" id="ARBA00023136"/>
    </source>
</evidence>
<dbReference type="PANTHER" id="PTHR46539">
    <property type="entry name" value="E3 UBIQUITIN-PROTEIN LIGASE ATL42"/>
    <property type="match status" value="1"/>
</dbReference>
<reference evidence="11 12" key="1">
    <citation type="journal article" date="2020" name="Nat. Food">
        <title>A phased Vanilla planifolia genome enables genetic improvement of flavour and production.</title>
        <authorList>
            <person name="Hasing T."/>
            <person name="Tang H."/>
            <person name="Brym M."/>
            <person name="Khazi F."/>
            <person name="Huang T."/>
            <person name="Chambers A.H."/>
        </authorList>
    </citation>
    <scope>NUCLEOTIDE SEQUENCE [LARGE SCALE GENOMIC DNA]</scope>
    <source>
        <tissue evidence="11">Leaf</tissue>
    </source>
</reference>
<keyword evidence="5" id="KW-0862">Zinc</keyword>
<keyword evidence="3" id="KW-0479">Metal-binding</keyword>
<comment type="subcellular location">
    <subcellularLocation>
        <location evidence="1">Membrane</location>
    </subcellularLocation>
</comment>
<evidence type="ECO:0000313" key="11">
    <source>
        <dbReference type="EMBL" id="KAG0452952.1"/>
    </source>
</evidence>
<dbReference type="Pfam" id="PF13639">
    <property type="entry name" value="zf-RING_2"/>
    <property type="match status" value="1"/>
</dbReference>
<evidence type="ECO:0000256" key="3">
    <source>
        <dbReference type="ARBA" id="ARBA00022723"/>
    </source>
</evidence>
<keyword evidence="12" id="KW-1185">Reference proteome</keyword>